<accession>A0A1F6WPY9</accession>
<reference evidence="1 2" key="1">
    <citation type="journal article" date="2016" name="Nat. Commun.">
        <title>Thousands of microbial genomes shed light on interconnected biogeochemical processes in an aquifer system.</title>
        <authorList>
            <person name="Anantharaman K."/>
            <person name="Brown C.T."/>
            <person name="Hug L.A."/>
            <person name="Sharon I."/>
            <person name="Castelle C.J."/>
            <person name="Probst A.J."/>
            <person name="Thomas B.C."/>
            <person name="Singh A."/>
            <person name="Wilkins M.J."/>
            <person name="Karaoz U."/>
            <person name="Brodie E.L."/>
            <person name="Williams K.H."/>
            <person name="Hubbard S.S."/>
            <person name="Banfield J.F."/>
        </authorList>
    </citation>
    <scope>NUCLEOTIDE SEQUENCE [LARGE SCALE GENOMIC DNA]</scope>
</reference>
<evidence type="ECO:0000313" key="1">
    <source>
        <dbReference type="EMBL" id="OGI83927.1"/>
    </source>
</evidence>
<comment type="caution">
    <text evidence="1">The sequence shown here is derived from an EMBL/GenBank/DDBJ whole genome shotgun (WGS) entry which is preliminary data.</text>
</comment>
<dbReference type="STRING" id="1801766.A2997_01955"/>
<gene>
    <name evidence="1" type="ORF">A2997_01955</name>
</gene>
<dbReference type="AlphaFoldDB" id="A0A1F6WPY9"/>
<organism evidence="1 2">
    <name type="scientific">Candidatus Nomurabacteria bacterium RIFCSPLOWO2_01_FULL_36_10b</name>
    <dbReference type="NCBI Taxonomy" id="1801766"/>
    <lineage>
        <taxon>Bacteria</taxon>
        <taxon>Candidatus Nomuraibacteriota</taxon>
    </lineage>
</organism>
<evidence type="ECO:0000313" key="2">
    <source>
        <dbReference type="Proteomes" id="UP000179448"/>
    </source>
</evidence>
<sequence>MSNFTPQQYEELAQYIATQPDPVMALRTKLFQWALQTDAPFTTETYLQLASLAPTQNGDSYVGDAKEFLSAELYEPYTRIRDITVQINSVVGLVPEQGESIIDFINRIITSSVELILHASSS</sequence>
<name>A0A1F6WPY9_9BACT</name>
<protein>
    <submittedName>
        <fullName evidence="1">Uncharacterized protein</fullName>
    </submittedName>
</protein>
<proteinExistence type="predicted"/>
<dbReference type="EMBL" id="MFUQ01000008">
    <property type="protein sequence ID" value="OGI83927.1"/>
    <property type="molecule type" value="Genomic_DNA"/>
</dbReference>
<dbReference type="Proteomes" id="UP000179448">
    <property type="component" value="Unassembled WGS sequence"/>
</dbReference>